<dbReference type="Proteomes" id="UP001465755">
    <property type="component" value="Unassembled WGS sequence"/>
</dbReference>
<keyword evidence="2" id="KW-0694">RNA-binding</keyword>
<evidence type="ECO:0000313" key="6">
    <source>
        <dbReference type="EMBL" id="KAK9810706.1"/>
    </source>
</evidence>
<keyword evidence="1" id="KW-0863">Zinc-finger</keyword>
<feature type="compositionally biased region" description="Low complexity" evidence="3">
    <location>
        <begin position="486"/>
        <end position="537"/>
    </location>
</feature>
<dbReference type="Pfam" id="PF00076">
    <property type="entry name" value="RRM_1"/>
    <property type="match status" value="1"/>
</dbReference>
<protein>
    <recommendedName>
        <fullName evidence="8">CCR4-NOT transcription complex subunit 4</fullName>
    </recommendedName>
</protein>
<dbReference type="SUPFAM" id="SSF54928">
    <property type="entry name" value="RNA-binding domain, RBD"/>
    <property type="match status" value="1"/>
</dbReference>
<dbReference type="Gene3D" id="3.30.70.330">
    <property type="match status" value="1"/>
</dbReference>
<dbReference type="GO" id="GO:0008270">
    <property type="term" value="F:zinc ion binding"/>
    <property type="evidence" value="ECO:0007669"/>
    <property type="project" value="UniProtKB-KW"/>
</dbReference>
<evidence type="ECO:0000256" key="1">
    <source>
        <dbReference type="PROSITE-ProRule" id="PRU00175"/>
    </source>
</evidence>
<dbReference type="PANTHER" id="PTHR12603:SF0">
    <property type="entry name" value="CCR4-NOT TRANSCRIPTION COMPLEX SUBUNIT 4"/>
    <property type="match status" value="1"/>
</dbReference>
<feature type="compositionally biased region" description="Basic and acidic residues" evidence="3">
    <location>
        <begin position="72"/>
        <end position="85"/>
    </location>
</feature>
<keyword evidence="1" id="KW-0479">Metal-binding</keyword>
<evidence type="ECO:0000256" key="3">
    <source>
        <dbReference type="SAM" id="MobiDB-lite"/>
    </source>
</evidence>
<keyword evidence="1" id="KW-0862">Zinc</keyword>
<feature type="region of interest" description="Disordered" evidence="3">
    <location>
        <begin position="456"/>
        <end position="550"/>
    </location>
</feature>
<evidence type="ECO:0000259" key="5">
    <source>
        <dbReference type="PROSITE" id="PS50102"/>
    </source>
</evidence>
<dbReference type="GO" id="GO:0030014">
    <property type="term" value="C:CCR4-NOT complex"/>
    <property type="evidence" value="ECO:0007669"/>
    <property type="project" value="InterPro"/>
</dbReference>
<sequence length="628" mass="64797">MEDVHCPICVEPMDFTDLATSLCSCNYKVCLWCYKRICEDEGSQARCPNCRQLYDPERLQKQQVDPVQLQDELTRQKSKSAESRRRAASSKPRRELANMRVVQRNLVYAVGLALDICYEETLRGPEFFGQFGKIVKISVSRAGPYGAVSAKNGPTGSAYVTFLRPDDARRCIECTHGTDWEGKAVKACYGTTKYCNAFLKGLVCNNTDCLYLHAEAADADSYTKEQTKSSKFVQLVHEASLQGPAARAAAAAAAAAQAPRTSGAIPIHASGSGSSLSGPLPDALVSALSSSPAGSSVWGSAPGPAHSSVLSAAALVAAPANGGTTWAAVAQTLSTAPSLGHTSAQQQGKPGPPPGPPTIDTACEDWPELPGASSTDALVNADKGIKSLSRNGSSMAAQLAGKPNGTPSQPQQTSSQTLITPSATHSPSTAEAPAVKQGAKLALPNGMAVVDKETSLGAGQRSSLQAPIGSEAVRPGKGGPPPGFGPPVASTPANTPASTPSASGPWSSAASAQSPEATTHSLWSMLGLTTDGPMTTPTAPPGTAGGLPSGVSNGWLANGIGGTGRAQSLAEAGAQDLQGHLPIYGSAPSARSPQQAYRGGQQNSNAWEPQEKAPQWQLDQHYKLPAAL</sequence>
<proteinExistence type="predicted"/>
<dbReference type="CDD" id="cd16618">
    <property type="entry name" value="mRING-HC-C4C4_CNOT4"/>
    <property type="match status" value="1"/>
</dbReference>
<dbReference type="Gene3D" id="3.30.40.10">
    <property type="entry name" value="Zinc/RING finger domain, C3HC4 (zinc finger)"/>
    <property type="match status" value="1"/>
</dbReference>
<dbReference type="InterPro" id="IPR000504">
    <property type="entry name" value="RRM_dom"/>
</dbReference>
<feature type="region of interest" description="Disordered" evidence="3">
    <location>
        <begin position="337"/>
        <end position="376"/>
    </location>
</feature>
<dbReference type="PROSITE" id="PS50089">
    <property type="entry name" value="ZF_RING_2"/>
    <property type="match status" value="1"/>
</dbReference>
<gene>
    <name evidence="6" type="ORF">WJX73_000841</name>
</gene>
<dbReference type="CDD" id="cd12438">
    <property type="entry name" value="RRM_CNOT4"/>
    <property type="match status" value="1"/>
</dbReference>
<evidence type="ECO:0000313" key="7">
    <source>
        <dbReference type="Proteomes" id="UP001465755"/>
    </source>
</evidence>
<feature type="region of interest" description="Disordered" evidence="3">
    <location>
        <begin position="580"/>
        <end position="620"/>
    </location>
</feature>
<feature type="domain" description="RRM" evidence="5">
    <location>
        <begin position="105"/>
        <end position="192"/>
    </location>
</feature>
<dbReference type="InterPro" id="IPR003954">
    <property type="entry name" value="RRM_euk-type"/>
</dbReference>
<keyword evidence="7" id="KW-1185">Reference proteome</keyword>
<dbReference type="PROSITE" id="PS50102">
    <property type="entry name" value="RRM"/>
    <property type="match status" value="1"/>
</dbReference>
<organism evidence="6 7">
    <name type="scientific">Symbiochloris irregularis</name>
    <dbReference type="NCBI Taxonomy" id="706552"/>
    <lineage>
        <taxon>Eukaryota</taxon>
        <taxon>Viridiplantae</taxon>
        <taxon>Chlorophyta</taxon>
        <taxon>core chlorophytes</taxon>
        <taxon>Trebouxiophyceae</taxon>
        <taxon>Trebouxiales</taxon>
        <taxon>Trebouxiaceae</taxon>
        <taxon>Symbiochloris</taxon>
    </lineage>
</organism>
<dbReference type="Pfam" id="PF14570">
    <property type="entry name" value="zf-RING_4"/>
    <property type="match status" value="1"/>
</dbReference>
<feature type="region of interest" description="Disordered" evidence="3">
    <location>
        <begin position="391"/>
        <end position="434"/>
    </location>
</feature>
<dbReference type="PANTHER" id="PTHR12603">
    <property type="entry name" value="CCR4-NOT TRANSCRIPTION COMPLEX RELATED"/>
    <property type="match status" value="1"/>
</dbReference>
<feature type="domain" description="RING-type" evidence="4">
    <location>
        <begin position="6"/>
        <end position="51"/>
    </location>
</feature>
<name>A0AAW1PQH6_9CHLO</name>
<dbReference type="InterPro" id="IPR035979">
    <property type="entry name" value="RBD_domain_sf"/>
</dbReference>
<dbReference type="GO" id="GO:0016567">
    <property type="term" value="P:protein ubiquitination"/>
    <property type="evidence" value="ECO:0007669"/>
    <property type="project" value="TreeGrafter"/>
</dbReference>
<dbReference type="EMBL" id="JALJOQ010000014">
    <property type="protein sequence ID" value="KAK9810706.1"/>
    <property type="molecule type" value="Genomic_DNA"/>
</dbReference>
<feature type="compositionally biased region" description="Low complexity" evidence="3">
    <location>
        <begin position="403"/>
        <end position="422"/>
    </location>
</feature>
<dbReference type="InterPro" id="IPR001841">
    <property type="entry name" value="Znf_RING"/>
</dbReference>
<reference evidence="6 7" key="1">
    <citation type="journal article" date="2024" name="Nat. Commun.">
        <title>Phylogenomics reveals the evolutionary origins of lichenization in chlorophyte algae.</title>
        <authorList>
            <person name="Puginier C."/>
            <person name="Libourel C."/>
            <person name="Otte J."/>
            <person name="Skaloud P."/>
            <person name="Haon M."/>
            <person name="Grisel S."/>
            <person name="Petersen M."/>
            <person name="Berrin J.G."/>
            <person name="Delaux P.M."/>
            <person name="Dal Grande F."/>
            <person name="Keller J."/>
        </authorList>
    </citation>
    <scope>NUCLEOTIDE SEQUENCE [LARGE SCALE GENOMIC DNA]</scope>
    <source>
        <strain evidence="6 7">SAG 2036</strain>
    </source>
</reference>
<evidence type="ECO:0008006" key="8">
    <source>
        <dbReference type="Google" id="ProtNLM"/>
    </source>
</evidence>
<evidence type="ECO:0000256" key="2">
    <source>
        <dbReference type="PROSITE-ProRule" id="PRU00176"/>
    </source>
</evidence>
<dbReference type="InterPro" id="IPR013083">
    <property type="entry name" value="Znf_RING/FYVE/PHD"/>
</dbReference>
<dbReference type="AlphaFoldDB" id="A0AAW1PQH6"/>
<dbReference type="SMART" id="SM00361">
    <property type="entry name" value="RRM_1"/>
    <property type="match status" value="1"/>
</dbReference>
<feature type="region of interest" description="Disordered" evidence="3">
    <location>
        <begin position="72"/>
        <end position="94"/>
    </location>
</feature>
<evidence type="ECO:0000259" key="4">
    <source>
        <dbReference type="PROSITE" id="PS50089"/>
    </source>
</evidence>
<dbReference type="InterPro" id="IPR039515">
    <property type="entry name" value="NOT4_mRING-HC-C4C4"/>
</dbReference>
<dbReference type="GO" id="GO:0004842">
    <property type="term" value="F:ubiquitin-protein transferase activity"/>
    <property type="evidence" value="ECO:0007669"/>
    <property type="project" value="InterPro"/>
</dbReference>
<dbReference type="GO" id="GO:0003723">
    <property type="term" value="F:RNA binding"/>
    <property type="evidence" value="ECO:0007669"/>
    <property type="project" value="UniProtKB-UniRule"/>
</dbReference>
<dbReference type="InterPro" id="IPR012677">
    <property type="entry name" value="Nucleotide-bd_a/b_plait_sf"/>
</dbReference>
<accession>A0AAW1PQH6</accession>
<dbReference type="SUPFAM" id="SSF57850">
    <property type="entry name" value="RING/U-box"/>
    <property type="match status" value="1"/>
</dbReference>
<dbReference type="InterPro" id="IPR034261">
    <property type="entry name" value="CNOT4_RRM"/>
</dbReference>
<comment type="caution">
    <text evidence="6">The sequence shown here is derived from an EMBL/GenBank/DDBJ whole genome shotgun (WGS) entry which is preliminary data.</text>
</comment>
<dbReference type="InterPro" id="IPR039780">
    <property type="entry name" value="Mot2"/>
</dbReference>
<feature type="compositionally biased region" description="Polar residues" evidence="3">
    <location>
        <begin position="589"/>
        <end position="607"/>
    </location>
</feature>